<dbReference type="Proteomes" id="UP000262073">
    <property type="component" value="Chromosome"/>
</dbReference>
<gene>
    <name evidence="5" type="ORF">D0Y50_08890</name>
</gene>
<evidence type="ECO:0000256" key="1">
    <source>
        <dbReference type="ARBA" id="ARBA00023015"/>
    </source>
</evidence>
<dbReference type="InterPro" id="IPR036390">
    <property type="entry name" value="WH_DNA-bd_sf"/>
</dbReference>
<dbReference type="GO" id="GO:0003677">
    <property type="term" value="F:DNA binding"/>
    <property type="evidence" value="ECO:0007669"/>
    <property type="project" value="UniProtKB-KW"/>
</dbReference>
<sequence>MRTLLKQPAAITTQVARQIIQARNSLLGKLDMALNKFDLTAAQYGVLDSLAEAEEATAGQLCQRLNYDKGAMSRMLVRLEKKKLITRLVQKEDARVFNLALSASGVAMFPSARSCVDKVYADVFAHISGNELNTLQSVLANTLTTRK</sequence>
<name>A0A346NLR4_9ALTE</name>
<dbReference type="InterPro" id="IPR036388">
    <property type="entry name" value="WH-like_DNA-bd_sf"/>
</dbReference>
<dbReference type="RefSeq" id="WP_108567015.1">
    <property type="nucleotide sequence ID" value="NZ_CP031769.1"/>
</dbReference>
<evidence type="ECO:0000256" key="2">
    <source>
        <dbReference type="ARBA" id="ARBA00023125"/>
    </source>
</evidence>
<keyword evidence="6" id="KW-1185">Reference proteome</keyword>
<dbReference type="PANTHER" id="PTHR42756">
    <property type="entry name" value="TRANSCRIPTIONAL REGULATOR, MARR"/>
    <property type="match status" value="1"/>
</dbReference>
<dbReference type="Gene3D" id="1.10.10.10">
    <property type="entry name" value="Winged helix-like DNA-binding domain superfamily/Winged helix DNA-binding domain"/>
    <property type="match status" value="1"/>
</dbReference>
<reference evidence="5 6" key="1">
    <citation type="submission" date="2018-08" db="EMBL/GenBank/DDBJ databases">
        <title>Salinimonas sediminis sp. nov., a piezophilic bacterium isolated from a deep-sea sediment sample from the New Britain Trench.</title>
        <authorList>
            <person name="Cao J."/>
        </authorList>
    </citation>
    <scope>NUCLEOTIDE SEQUENCE [LARGE SCALE GENOMIC DNA]</scope>
    <source>
        <strain evidence="5 6">N102</strain>
    </source>
</reference>
<dbReference type="SUPFAM" id="SSF46785">
    <property type="entry name" value="Winged helix' DNA-binding domain"/>
    <property type="match status" value="1"/>
</dbReference>
<dbReference type="SMART" id="SM00347">
    <property type="entry name" value="HTH_MARR"/>
    <property type="match status" value="1"/>
</dbReference>
<keyword evidence="1" id="KW-0805">Transcription regulation</keyword>
<organism evidence="5 6">
    <name type="scientific">Salinimonas sediminis</name>
    <dbReference type="NCBI Taxonomy" id="2303538"/>
    <lineage>
        <taxon>Bacteria</taxon>
        <taxon>Pseudomonadati</taxon>
        <taxon>Pseudomonadota</taxon>
        <taxon>Gammaproteobacteria</taxon>
        <taxon>Alteromonadales</taxon>
        <taxon>Alteromonadaceae</taxon>
        <taxon>Alteromonas/Salinimonas group</taxon>
        <taxon>Salinimonas</taxon>
    </lineage>
</organism>
<dbReference type="GO" id="GO:0003700">
    <property type="term" value="F:DNA-binding transcription factor activity"/>
    <property type="evidence" value="ECO:0007669"/>
    <property type="project" value="InterPro"/>
</dbReference>
<evidence type="ECO:0000259" key="4">
    <source>
        <dbReference type="PROSITE" id="PS50995"/>
    </source>
</evidence>
<dbReference type="Pfam" id="PF12802">
    <property type="entry name" value="MarR_2"/>
    <property type="match status" value="1"/>
</dbReference>
<evidence type="ECO:0000313" key="6">
    <source>
        <dbReference type="Proteomes" id="UP000262073"/>
    </source>
</evidence>
<dbReference type="OrthoDB" id="32523at2"/>
<accession>A0A346NLR4</accession>
<dbReference type="InterPro" id="IPR000835">
    <property type="entry name" value="HTH_MarR-typ"/>
</dbReference>
<dbReference type="PRINTS" id="PR00598">
    <property type="entry name" value="HTHMARR"/>
</dbReference>
<dbReference type="PROSITE" id="PS50995">
    <property type="entry name" value="HTH_MARR_2"/>
    <property type="match status" value="1"/>
</dbReference>
<dbReference type="KEGG" id="salm:D0Y50_08890"/>
<evidence type="ECO:0000313" key="5">
    <source>
        <dbReference type="EMBL" id="AXR06471.1"/>
    </source>
</evidence>
<keyword evidence="3" id="KW-0804">Transcription</keyword>
<keyword evidence="2" id="KW-0238">DNA-binding</keyword>
<dbReference type="EMBL" id="CP031769">
    <property type="protein sequence ID" value="AXR06471.1"/>
    <property type="molecule type" value="Genomic_DNA"/>
</dbReference>
<proteinExistence type="predicted"/>
<feature type="domain" description="HTH marR-type" evidence="4">
    <location>
        <begin position="12"/>
        <end position="144"/>
    </location>
</feature>
<dbReference type="PANTHER" id="PTHR42756:SF1">
    <property type="entry name" value="TRANSCRIPTIONAL REPRESSOR OF EMRAB OPERON"/>
    <property type="match status" value="1"/>
</dbReference>
<dbReference type="AlphaFoldDB" id="A0A346NLR4"/>
<protein>
    <submittedName>
        <fullName evidence="5">MarR family transcriptional regulator</fullName>
    </submittedName>
</protein>
<evidence type="ECO:0000256" key="3">
    <source>
        <dbReference type="ARBA" id="ARBA00023163"/>
    </source>
</evidence>